<dbReference type="SUPFAM" id="SSF49785">
    <property type="entry name" value="Galactose-binding domain-like"/>
    <property type="match status" value="1"/>
</dbReference>
<dbReference type="RefSeq" id="WP_171417052.1">
    <property type="nucleotide sequence ID" value="NZ_JABFJW010000160.1"/>
</dbReference>
<sequence length="647" mass="72595">MTFHRRGLVAALALFTLAGPALAQAQATPPKPPADPDAERVAYVRAHYTKYEVRIPMRDGVKLFTSFYVPNDASPQKRYPVLLTRTPYSVGPYGAGRYPRTLANQAFEKDGFIFAFQDVRGRYLSEGEFVNVRPHRDGKRGKDVDESSDTYDTIDWLVKHVPNNNGKVGLWGISYPGFYSSAGAIDSHPALKAVSPQAPIADWFWDDMHRHGALNLQLTFSFFASFGRPRPTPTDDTEWKPYDFGTPDAYQFFLDLGPVANVESQHFKGDVAFWKDVVAHPNYDAFWQARNLLPHLKNIKAAVLVVGGWYDTEDLYGPLRTYAAIEKQNPGIANTLVMGPWPHGGWMRGEGSSLGDAEFGFPTSTTYQDLVLAFFKQHLKGGPDAAVPEALVFEGGANRWRKLDAWPPKGTKETRLYFQPQGALTFQAPTAAQASQASFDEYVSDPARPVPYTQDLSPGWSKAYMTEDQRFASRRPDVLTYQTAPLTQDLTLAGPLEAELWVSTTGSDADWVVKVVDVNPGKLPGWTKEQEQSGERNRGAQQTLVRGEPFRGRFRDSYSQPRPFTPNEVTKVKFVINDVFHTFQRGHRLMVQVQSSWFPFIDRNPQTFVPSIYEAKPADFVRAMHRLHHTAAWPSALKVNVLPGLDE</sequence>
<organism evidence="4 5">
    <name type="scientific">Corallococcus exercitus</name>
    <dbReference type="NCBI Taxonomy" id="2316736"/>
    <lineage>
        <taxon>Bacteria</taxon>
        <taxon>Pseudomonadati</taxon>
        <taxon>Myxococcota</taxon>
        <taxon>Myxococcia</taxon>
        <taxon>Myxococcales</taxon>
        <taxon>Cystobacterineae</taxon>
        <taxon>Myxococcaceae</taxon>
        <taxon>Corallococcus</taxon>
    </lineage>
</organism>
<dbReference type="SUPFAM" id="SSF53474">
    <property type="entry name" value="alpha/beta-Hydrolases"/>
    <property type="match status" value="1"/>
</dbReference>
<feature type="signal peptide" evidence="2">
    <location>
        <begin position="1"/>
        <end position="23"/>
    </location>
</feature>
<evidence type="ECO:0000313" key="5">
    <source>
        <dbReference type="Proteomes" id="UP000528460"/>
    </source>
</evidence>
<dbReference type="Proteomes" id="UP000528460">
    <property type="component" value="Unassembled WGS sequence"/>
</dbReference>
<dbReference type="AlphaFoldDB" id="A0A7Y4JUT8"/>
<gene>
    <name evidence="4" type="ORF">HNS30_20595</name>
</gene>
<dbReference type="EMBL" id="JABFJW010000160">
    <property type="protein sequence ID" value="NOK11444.1"/>
    <property type="molecule type" value="Genomic_DNA"/>
</dbReference>
<evidence type="ECO:0000259" key="3">
    <source>
        <dbReference type="SMART" id="SM00939"/>
    </source>
</evidence>
<dbReference type="PANTHER" id="PTHR43056">
    <property type="entry name" value="PEPTIDASE S9 PROLYL OLIGOPEPTIDASE"/>
    <property type="match status" value="1"/>
</dbReference>
<dbReference type="InterPro" id="IPR000383">
    <property type="entry name" value="Xaa-Pro-like_dom"/>
</dbReference>
<proteinExistence type="predicted"/>
<comment type="caution">
    <text evidence="4">The sequence shown here is derived from an EMBL/GenBank/DDBJ whole genome shotgun (WGS) entry which is preliminary data.</text>
</comment>
<feature type="chain" id="PRO_5031470717" evidence="2">
    <location>
        <begin position="24"/>
        <end position="647"/>
    </location>
</feature>
<dbReference type="Pfam" id="PF08530">
    <property type="entry name" value="PepX_C"/>
    <property type="match status" value="1"/>
</dbReference>
<reference evidence="4 5" key="1">
    <citation type="submission" date="2020-05" db="EMBL/GenBank/DDBJ databases">
        <authorList>
            <person name="Whitworth D."/>
        </authorList>
    </citation>
    <scope>NUCLEOTIDE SEQUENCE [LARGE SCALE GENOMIC DNA]</scope>
    <source>
        <strain evidence="4 5">CA046A</strain>
    </source>
</reference>
<name>A0A7Y4JUT8_9BACT</name>
<keyword evidence="2" id="KW-0732">Signal</keyword>
<dbReference type="Gene3D" id="2.60.120.260">
    <property type="entry name" value="Galactose-binding domain-like"/>
    <property type="match status" value="1"/>
</dbReference>
<accession>A0A7Y4JUT8</accession>
<feature type="domain" description="Xaa-Pro dipeptidyl-peptidase C-terminal" evidence="3">
    <location>
        <begin position="372"/>
        <end position="638"/>
    </location>
</feature>
<dbReference type="InterPro" id="IPR029058">
    <property type="entry name" value="AB_hydrolase_fold"/>
</dbReference>
<dbReference type="NCBIfam" id="TIGR00976">
    <property type="entry name" value="CocE_NonD"/>
    <property type="match status" value="1"/>
</dbReference>
<dbReference type="InterPro" id="IPR013736">
    <property type="entry name" value="Xaa-Pro_dipept_C"/>
</dbReference>
<dbReference type="GO" id="GO:0008239">
    <property type="term" value="F:dipeptidyl-peptidase activity"/>
    <property type="evidence" value="ECO:0007669"/>
    <property type="project" value="InterPro"/>
</dbReference>
<dbReference type="PANTHER" id="PTHR43056:SF10">
    <property type="entry name" value="COCE_NOND FAMILY, PUTATIVE (AFU_ORTHOLOGUE AFUA_7G00600)-RELATED"/>
    <property type="match status" value="1"/>
</dbReference>
<keyword evidence="1 4" id="KW-0378">Hydrolase</keyword>
<dbReference type="InterPro" id="IPR005674">
    <property type="entry name" value="CocE/Ser_esterase"/>
</dbReference>
<protein>
    <submittedName>
        <fullName evidence="4">CocE/NonD family hydrolase</fullName>
    </submittedName>
</protein>
<dbReference type="SMART" id="SM00939">
    <property type="entry name" value="PepX_C"/>
    <property type="match status" value="1"/>
</dbReference>
<evidence type="ECO:0000313" key="4">
    <source>
        <dbReference type="EMBL" id="NOK11444.1"/>
    </source>
</evidence>
<evidence type="ECO:0000256" key="1">
    <source>
        <dbReference type="ARBA" id="ARBA00022801"/>
    </source>
</evidence>
<dbReference type="Gene3D" id="1.10.3020.10">
    <property type="entry name" value="alpha-amino acid ester hydrolase ( Helical cap domain)"/>
    <property type="match status" value="1"/>
</dbReference>
<dbReference type="Pfam" id="PF02129">
    <property type="entry name" value="Peptidase_S15"/>
    <property type="match status" value="1"/>
</dbReference>
<dbReference type="InterPro" id="IPR008979">
    <property type="entry name" value="Galactose-bd-like_sf"/>
</dbReference>
<dbReference type="InterPro" id="IPR050585">
    <property type="entry name" value="Xaa-Pro_dipeptidyl-ppase/CocE"/>
</dbReference>
<evidence type="ECO:0000256" key="2">
    <source>
        <dbReference type="SAM" id="SignalP"/>
    </source>
</evidence>
<dbReference type="Gene3D" id="3.40.50.1820">
    <property type="entry name" value="alpha/beta hydrolase"/>
    <property type="match status" value="1"/>
</dbReference>